<evidence type="ECO:0000313" key="3">
    <source>
        <dbReference type="Proteomes" id="UP000295008"/>
    </source>
</evidence>
<comment type="similarity">
    <text evidence="1">Belongs to the LOG family.</text>
</comment>
<proteinExistence type="inferred from homology"/>
<dbReference type="InterPro" id="IPR031100">
    <property type="entry name" value="LOG_fam"/>
</dbReference>
<dbReference type="OrthoDB" id="9801098at2"/>
<name>A0A4V2QCS7_HYDET</name>
<dbReference type="AlphaFoldDB" id="A0A4V2QCS7"/>
<dbReference type="InterPro" id="IPR052341">
    <property type="entry name" value="LOG_family_nucleotidases"/>
</dbReference>
<comment type="caution">
    <text evidence="2">The sequence shown here is derived from an EMBL/GenBank/DDBJ whole genome shotgun (WGS) entry which is preliminary data.</text>
</comment>
<dbReference type="PANTHER" id="PTHR43393:SF2">
    <property type="entry name" value="CYTOKININ RIBOSIDE 5'-MONOPHOSPHATE PHOSPHORIBOHYDROLASE"/>
    <property type="match status" value="1"/>
</dbReference>
<dbReference type="GO" id="GO:0016787">
    <property type="term" value="F:hydrolase activity"/>
    <property type="evidence" value="ECO:0007669"/>
    <property type="project" value="UniProtKB-KW"/>
</dbReference>
<dbReference type="PANTHER" id="PTHR43393">
    <property type="entry name" value="CYTOKININ RIBOSIDE 5'-MONOPHOSPHATE PHOSPHORIBOHYDROLASE"/>
    <property type="match status" value="1"/>
</dbReference>
<organism evidence="2 3">
    <name type="scientific">Hydrogenispora ethanolica</name>
    <dbReference type="NCBI Taxonomy" id="1082276"/>
    <lineage>
        <taxon>Bacteria</taxon>
        <taxon>Bacillati</taxon>
        <taxon>Bacillota</taxon>
        <taxon>Hydrogenispora</taxon>
    </lineage>
</organism>
<dbReference type="RefSeq" id="WP_132016255.1">
    <property type="nucleotide sequence ID" value="NZ_SLUN01000034.1"/>
</dbReference>
<keyword evidence="1" id="KW-0378">Hydrolase</keyword>
<dbReference type="Proteomes" id="UP000295008">
    <property type="component" value="Unassembled WGS sequence"/>
</dbReference>
<reference evidence="2 3" key="1">
    <citation type="submission" date="2019-03" db="EMBL/GenBank/DDBJ databases">
        <title>Genomic Encyclopedia of Type Strains, Phase IV (KMG-IV): sequencing the most valuable type-strain genomes for metagenomic binning, comparative biology and taxonomic classification.</title>
        <authorList>
            <person name="Goeker M."/>
        </authorList>
    </citation>
    <scope>NUCLEOTIDE SEQUENCE [LARGE SCALE GENOMIC DNA]</scope>
    <source>
        <strain evidence="2 3">LX-B</strain>
    </source>
</reference>
<evidence type="ECO:0000313" key="2">
    <source>
        <dbReference type="EMBL" id="TCL61447.1"/>
    </source>
</evidence>
<dbReference type="GO" id="GO:0009691">
    <property type="term" value="P:cytokinin biosynthetic process"/>
    <property type="evidence" value="ECO:0007669"/>
    <property type="project" value="UniProtKB-UniRule"/>
</dbReference>
<dbReference type="EMBL" id="SLUN01000034">
    <property type="protein sequence ID" value="TCL61447.1"/>
    <property type="molecule type" value="Genomic_DNA"/>
</dbReference>
<gene>
    <name evidence="2" type="ORF">EDC14_10342</name>
</gene>
<evidence type="ECO:0000256" key="1">
    <source>
        <dbReference type="RuleBase" id="RU363015"/>
    </source>
</evidence>
<dbReference type="NCBIfam" id="TIGR00730">
    <property type="entry name" value="Rossman fold protein, TIGR00730 family"/>
    <property type="match status" value="1"/>
</dbReference>
<accession>A0A4V2QCS7</accession>
<dbReference type="EC" id="3.2.2.n1" evidence="1"/>
<sequence>MIQLQQPKGWLDNEDKELLQSPCPPKADFTQEDPWRILRIQGEMVEGFDALSKIGPATAIFGSARFAESHRYYQATVTIAEKLATAGIAVISGGGPGIMEAANWGAYRAQGTSVGCGIQLPREPIPNPYQTIALKFRYFFVRKLMFIKYAVAFVIIPGGFGTMDELFEALTLVQTDKIDHFPIILYSSEYWNGLIAWIRDRMLSEGCIDRADLALLRVVDDPLQAAQIIIDNSREHGFLKAPC</sequence>
<keyword evidence="3" id="KW-1185">Reference proteome</keyword>
<keyword evidence="1" id="KW-0203">Cytokinin biosynthesis</keyword>
<protein>
    <recommendedName>
        <fullName evidence="1">Cytokinin riboside 5'-monophosphate phosphoribohydrolase</fullName>
        <ecNumber evidence="1">3.2.2.n1</ecNumber>
    </recommendedName>
</protein>
<dbReference type="InterPro" id="IPR005269">
    <property type="entry name" value="LOG"/>
</dbReference>
<dbReference type="Gene3D" id="3.40.50.450">
    <property type="match status" value="1"/>
</dbReference>
<dbReference type="SUPFAM" id="SSF102405">
    <property type="entry name" value="MCP/YpsA-like"/>
    <property type="match status" value="1"/>
</dbReference>
<dbReference type="Pfam" id="PF03641">
    <property type="entry name" value="Lysine_decarbox"/>
    <property type="match status" value="1"/>
</dbReference>
<dbReference type="GO" id="GO:0005829">
    <property type="term" value="C:cytosol"/>
    <property type="evidence" value="ECO:0007669"/>
    <property type="project" value="TreeGrafter"/>
</dbReference>